<keyword evidence="1" id="KW-1133">Transmembrane helix</keyword>
<feature type="transmembrane region" description="Helical" evidence="1">
    <location>
        <begin position="192"/>
        <end position="212"/>
    </location>
</feature>
<keyword evidence="1" id="KW-0472">Membrane</keyword>
<evidence type="ECO:0000313" key="2">
    <source>
        <dbReference type="EMBL" id="MEI5992612.1"/>
    </source>
</evidence>
<keyword evidence="4" id="KW-1185">Reference proteome</keyword>
<dbReference type="Proteomes" id="UP000195139">
    <property type="component" value="Unassembled WGS sequence"/>
</dbReference>
<dbReference type="EMBL" id="NGLE02000001">
    <property type="protein sequence ID" value="MEI5992612.1"/>
    <property type="molecule type" value="Genomic_DNA"/>
</dbReference>
<evidence type="ECO:0000313" key="4">
    <source>
        <dbReference type="Proteomes" id="UP000195139"/>
    </source>
</evidence>
<evidence type="ECO:0000313" key="3">
    <source>
        <dbReference type="EMBL" id="OTO10544.1"/>
    </source>
</evidence>
<accession>A0A242CJW4</accession>
<comment type="caution">
    <text evidence="3">The sequence shown here is derived from an EMBL/GenBank/DDBJ whole genome shotgun (WGS) entry which is preliminary data.</text>
</comment>
<feature type="transmembrane region" description="Helical" evidence="1">
    <location>
        <begin position="153"/>
        <end position="180"/>
    </location>
</feature>
<dbReference type="AlphaFoldDB" id="A0A242CJW4"/>
<dbReference type="PANTHER" id="PTHR39177:SF1">
    <property type="entry name" value="ABC TRANSPORTER PERMEASE YTRC-RELATED"/>
    <property type="match status" value="1"/>
</dbReference>
<evidence type="ECO:0008006" key="5">
    <source>
        <dbReference type="Google" id="ProtNLM"/>
    </source>
</evidence>
<evidence type="ECO:0000256" key="1">
    <source>
        <dbReference type="SAM" id="Phobius"/>
    </source>
</evidence>
<dbReference type="PANTHER" id="PTHR39177">
    <property type="entry name" value="ABC TRANSPORTER PERMEASE YTRC-RELATED"/>
    <property type="match status" value="1"/>
</dbReference>
<feature type="transmembrane region" description="Helical" evidence="1">
    <location>
        <begin position="115"/>
        <end position="132"/>
    </location>
</feature>
<feature type="transmembrane region" description="Helical" evidence="1">
    <location>
        <begin position="224"/>
        <end position="248"/>
    </location>
</feature>
<feature type="transmembrane region" description="Helical" evidence="1">
    <location>
        <begin position="274"/>
        <end position="297"/>
    </location>
</feature>
<feature type="transmembrane region" description="Helical" evidence="1">
    <location>
        <begin position="318"/>
        <end position="337"/>
    </location>
</feature>
<organism evidence="3">
    <name type="scientific">Candidatus Enterococcus mansonii</name>
    <dbReference type="NCBI Taxonomy" id="1834181"/>
    <lineage>
        <taxon>Bacteria</taxon>
        <taxon>Bacillati</taxon>
        <taxon>Bacillota</taxon>
        <taxon>Bacilli</taxon>
        <taxon>Lactobacillales</taxon>
        <taxon>Enterococcaceae</taxon>
        <taxon>Enterococcus</taxon>
    </lineage>
</organism>
<gene>
    <name evidence="2" type="ORF">A5880_000134</name>
    <name evidence="3" type="ORF">A5880_001228</name>
</gene>
<dbReference type="OrthoDB" id="2199746at2"/>
<dbReference type="RefSeq" id="WP_086330157.1">
    <property type="nucleotide sequence ID" value="NZ_NGLE02000001.1"/>
</dbReference>
<reference evidence="2 4" key="2">
    <citation type="submission" date="2018-07" db="EMBL/GenBank/DDBJ databases">
        <title>The Genome Sequence of Enterococcus sp. DIV0659b.</title>
        <authorList>
            <consortium name="The Broad Institute Genomics Platform"/>
            <consortium name="The Broad Institute Genomic Center for Infectious Diseases"/>
            <person name="Earl A."/>
            <person name="Manson A."/>
            <person name="Schwartman J."/>
            <person name="Gilmore M."/>
            <person name="Abouelleil A."/>
            <person name="Cao P."/>
            <person name="Chapman S."/>
            <person name="Cusick C."/>
            <person name="Shea T."/>
            <person name="Young S."/>
            <person name="Neafsey D."/>
            <person name="Nusbaum C."/>
            <person name="Birren B."/>
        </authorList>
    </citation>
    <scope>NUCLEOTIDE SEQUENCE [LARGE SCALE GENOMIC DNA]</scope>
    <source>
        <strain evidence="2 4">4G2_DIV0659</strain>
    </source>
</reference>
<sequence>MNKQLMTILKKRYGLALIVVCSSIILFYGFSGISDVNRWKEINAYYDSEEFINELNRSPEEYGSEYKQLPAEKRHKTYKEENLKLFYQAESYDEYGKPMDNSNQPHYTGYFSENFVLLFAVVSMIGFGLFFIDLKTSFNEFLFSLGVSKKQIYFSKFALIAIPVLGSVLLAKMLLVAIIITGIPAEYINIDMIQLMFGVVASWTTVILYFSLSAFIGLITGHILLAPLTAFGFCGSFVFFATAVVNMWNYYIDGVTYNYLASPHFIYSITKEPISVLPIILAVLLSFFLFIFGAFLFSSLTLEKKGNYLLFDKLKLPVIIAMTLYVPIVLVFGRGWYFGEENRSPIPSLLTYGLITVLIGIYVVYRKEIHLWLNKRKVKKVVSTNL</sequence>
<dbReference type="InterPro" id="IPR053046">
    <property type="entry name" value="ABC-5_transporter"/>
</dbReference>
<protein>
    <recommendedName>
        <fullName evidence="5">ABC transporter permease</fullName>
    </recommendedName>
</protein>
<dbReference type="EMBL" id="NGLE01000001">
    <property type="protein sequence ID" value="OTO10544.1"/>
    <property type="molecule type" value="Genomic_DNA"/>
</dbReference>
<keyword evidence="1" id="KW-0812">Transmembrane</keyword>
<dbReference type="STRING" id="1834181.A5880_001228"/>
<feature type="transmembrane region" description="Helical" evidence="1">
    <location>
        <begin position="12"/>
        <end position="30"/>
    </location>
</feature>
<reference evidence="3" key="1">
    <citation type="submission" date="2017-05" db="EMBL/GenBank/DDBJ databases">
        <title>The Genome Sequence of Enterococcus sp. 4G2_DIV0659.</title>
        <authorList>
            <consortium name="The Broad Institute Genomics Platform"/>
            <consortium name="The Broad Institute Genomic Center for Infectious Diseases"/>
            <person name="Earl A."/>
            <person name="Manson A."/>
            <person name="Schwartman J."/>
            <person name="Gilmore M."/>
            <person name="Abouelleil A."/>
            <person name="Cao P."/>
            <person name="Chapman S."/>
            <person name="Cusick C."/>
            <person name="Shea T."/>
            <person name="Young S."/>
            <person name="Neafsey D."/>
            <person name="Nusbaum C."/>
            <person name="Birren B."/>
        </authorList>
    </citation>
    <scope>NUCLEOTIDE SEQUENCE [LARGE SCALE GENOMIC DNA]</scope>
    <source>
        <strain evidence="3">4G2_DIV0659</strain>
    </source>
</reference>
<name>A0A242CJW4_9ENTE</name>
<feature type="transmembrane region" description="Helical" evidence="1">
    <location>
        <begin position="349"/>
        <end position="365"/>
    </location>
</feature>
<proteinExistence type="predicted"/>